<name>A0ABX1JSN4_9MICC</name>
<keyword evidence="2" id="KW-1185">Reference proteome</keyword>
<dbReference type="EMBL" id="JAAZSR010000301">
    <property type="protein sequence ID" value="NKX51756.1"/>
    <property type="molecule type" value="Genomic_DNA"/>
</dbReference>
<accession>A0ABX1JSN4</accession>
<dbReference type="SUPFAM" id="SSF54826">
    <property type="entry name" value="Enolase N-terminal domain-like"/>
    <property type="match status" value="1"/>
</dbReference>
<dbReference type="InterPro" id="IPR029017">
    <property type="entry name" value="Enolase-like_N"/>
</dbReference>
<evidence type="ECO:0000313" key="2">
    <source>
        <dbReference type="Proteomes" id="UP000523795"/>
    </source>
</evidence>
<feature type="non-terminal residue" evidence="1">
    <location>
        <position position="70"/>
    </location>
</feature>
<gene>
    <name evidence="1" type="ORF">HER39_14520</name>
</gene>
<reference evidence="1 2" key="1">
    <citation type="submission" date="2020-04" db="EMBL/GenBank/DDBJ databases">
        <authorList>
            <person name="Liu S."/>
        </authorList>
    </citation>
    <scope>NUCLEOTIDE SEQUENCE [LARGE SCALE GENOMIC DNA]</scope>
    <source>
        <strain evidence="1 2">CGMCC 1.15091</strain>
    </source>
</reference>
<comment type="caution">
    <text evidence="1">The sequence shown here is derived from an EMBL/GenBank/DDBJ whole genome shotgun (WGS) entry which is preliminary data.</text>
</comment>
<evidence type="ECO:0000313" key="1">
    <source>
        <dbReference type="EMBL" id="NKX51756.1"/>
    </source>
</evidence>
<sequence>MAITGVTITPVAFAGPPLLNTVGVHEPFALRAIVQVHTDAGVTGLGETYGDEGHLQRLRLAATALTGADP</sequence>
<dbReference type="Gene3D" id="3.30.390.10">
    <property type="entry name" value="Enolase-like, N-terminal domain"/>
    <property type="match status" value="1"/>
</dbReference>
<dbReference type="Proteomes" id="UP000523795">
    <property type="component" value="Unassembled WGS sequence"/>
</dbReference>
<proteinExistence type="predicted"/>
<protein>
    <submittedName>
        <fullName evidence="1">Glucarate dehydratase</fullName>
    </submittedName>
</protein>
<organism evidence="1 2">
    <name type="scientific">Arthrobacter deserti</name>
    <dbReference type="NCBI Taxonomy" id="1742687"/>
    <lineage>
        <taxon>Bacteria</taxon>
        <taxon>Bacillati</taxon>
        <taxon>Actinomycetota</taxon>
        <taxon>Actinomycetes</taxon>
        <taxon>Micrococcales</taxon>
        <taxon>Micrococcaceae</taxon>
        <taxon>Arthrobacter</taxon>
    </lineage>
</organism>